<proteinExistence type="predicted"/>
<sequence length="47" mass="5281">MGKNGQKLMTQVHFANAYFTNISLLDLTVEFVNVIKNCLTRPNLIGI</sequence>
<comment type="caution">
    <text evidence="1">The sequence shown here is derived from an EMBL/GenBank/DDBJ whole genome shotgun (WGS) entry which is preliminary data.</text>
</comment>
<dbReference type="AlphaFoldDB" id="A0A916JAN5"/>
<dbReference type="Proteomes" id="UP000680038">
    <property type="component" value="Unassembled WGS sequence"/>
</dbReference>
<dbReference type="EMBL" id="CAJRAF010000001">
    <property type="protein sequence ID" value="CAG4995512.1"/>
    <property type="molecule type" value="Genomic_DNA"/>
</dbReference>
<accession>A0A916JAN5</accession>
<organism evidence="1 2">
    <name type="scientific">Dyadobacter helix</name>
    <dbReference type="NCBI Taxonomy" id="2822344"/>
    <lineage>
        <taxon>Bacteria</taxon>
        <taxon>Pseudomonadati</taxon>
        <taxon>Bacteroidota</taxon>
        <taxon>Cytophagia</taxon>
        <taxon>Cytophagales</taxon>
        <taxon>Spirosomataceae</taxon>
        <taxon>Dyadobacter</taxon>
    </lineage>
</organism>
<evidence type="ECO:0000313" key="2">
    <source>
        <dbReference type="Proteomes" id="UP000680038"/>
    </source>
</evidence>
<protein>
    <submittedName>
        <fullName evidence="1">Uncharacterized protein</fullName>
    </submittedName>
</protein>
<reference evidence="1" key="1">
    <citation type="submission" date="2021-04" db="EMBL/GenBank/DDBJ databases">
        <authorList>
            <person name="Rodrigo-Torres L."/>
            <person name="Arahal R. D."/>
            <person name="Lucena T."/>
        </authorList>
    </citation>
    <scope>NUCLEOTIDE SEQUENCE</scope>
    <source>
        <strain evidence="1">CECT 9275</strain>
    </source>
</reference>
<gene>
    <name evidence="1" type="ORF">DYBT9275_01656</name>
</gene>
<keyword evidence="2" id="KW-1185">Reference proteome</keyword>
<evidence type="ECO:0000313" key="1">
    <source>
        <dbReference type="EMBL" id="CAG4995512.1"/>
    </source>
</evidence>
<name>A0A916JAN5_9BACT</name>